<proteinExistence type="predicted"/>
<organism evidence="2 3">
    <name type="scientific">Trichoglossum hirsutum</name>
    <dbReference type="NCBI Taxonomy" id="265104"/>
    <lineage>
        <taxon>Eukaryota</taxon>
        <taxon>Fungi</taxon>
        <taxon>Dikarya</taxon>
        <taxon>Ascomycota</taxon>
        <taxon>Pezizomycotina</taxon>
        <taxon>Geoglossomycetes</taxon>
        <taxon>Geoglossales</taxon>
        <taxon>Geoglossaceae</taxon>
        <taxon>Trichoglossum</taxon>
    </lineage>
</organism>
<reference evidence="2" key="1">
    <citation type="submission" date="2021-03" db="EMBL/GenBank/DDBJ databases">
        <title>Comparative genomics and phylogenomic investigation of the class Geoglossomycetes provide insights into ecological specialization and systematics.</title>
        <authorList>
            <person name="Melie T."/>
            <person name="Pirro S."/>
            <person name="Miller A.N."/>
            <person name="Quandt A."/>
        </authorList>
    </citation>
    <scope>NUCLEOTIDE SEQUENCE</scope>
    <source>
        <strain evidence="2">CAQ_001_2017</strain>
    </source>
</reference>
<dbReference type="AlphaFoldDB" id="A0A9P8RS38"/>
<feature type="transmembrane region" description="Helical" evidence="1">
    <location>
        <begin position="410"/>
        <end position="434"/>
    </location>
</feature>
<evidence type="ECO:0000313" key="2">
    <source>
        <dbReference type="EMBL" id="KAH0563362.1"/>
    </source>
</evidence>
<sequence>MPALSILVGSTTPAPARPARLTDITRMPTPSAELKRTKLLIVQLETATNCARAVQYVRCTLQKSPDDVASCVADNAVKADWLPQIQSYTGAKSCPDIDVYLVSQGLHILRHVLGSLISVLFWPWVVYTIARRFKSFQRQRDGKKESAELRDFHQISKGSESHLDNGWVGCNPWVLEKRYTLKATRLLQTIGREVLVAYLTTIVLSKSGTFGTSSFNEEISFYVVRPRPAPFLGLLGLFEPWSQKGLAELVVDGMLSFVAGTNVAINYWGLVNHPPDNPAAPASDLKNLAVGAVMTCIPAFAVLAITFLVSMAMVSDSDKKKPRRKEDDGCATLIAGLCIWSLWLLAIAAFICVLPLVALVEMVAAAVVAIRKKGKNGGSGLGDDDDSWPNAVRRSRWEEPLTTTSGKFRVLYALFVLSSFVINVGNWLFFANYLKLEGEMYCPTEVGRIMAIWVLVPFGIDLLFYAFRAWTRDTYADTHPQHGSAHEVPPL</sequence>
<gene>
    <name evidence="2" type="ORF">GP486_002069</name>
</gene>
<keyword evidence="1" id="KW-0472">Membrane</keyword>
<name>A0A9P8RS38_9PEZI</name>
<evidence type="ECO:0000256" key="1">
    <source>
        <dbReference type="SAM" id="Phobius"/>
    </source>
</evidence>
<protein>
    <submittedName>
        <fullName evidence="2">Uncharacterized protein</fullName>
    </submittedName>
</protein>
<feature type="transmembrane region" description="Helical" evidence="1">
    <location>
        <begin position="330"/>
        <end position="358"/>
    </location>
</feature>
<feature type="transmembrane region" description="Helical" evidence="1">
    <location>
        <begin position="288"/>
        <end position="309"/>
    </location>
</feature>
<keyword evidence="1" id="KW-0812">Transmembrane</keyword>
<evidence type="ECO:0000313" key="3">
    <source>
        <dbReference type="Proteomes" id="UP000750711"/>
    </source>
</evidence>
<keyword evidence="1" id="KW-1133">Transmembrane helix</keyword>
<dbReference type="Proteomes" id="UP000750711">
    <property type="component" value="Unassembled WGS sequence"/>
</dbReference>
<dbReference type="EMBL" id="JAGHQM010000213">
    <property type="protein sequence ID" value="KAH0563362.1"/>
    <property type="molecule type" value="Genomic_DNA"/>
</dbReference>
<feature type="transmembrane region" description="Helical" evidence="1">
    <location>
        <begin position="108"/>
        <end position="130"/>
    </location>
</feature>
<feature type="transmembrane region" description="Helical" evidence="1">
    <location>
        <begin position="446"/>
        <end position="467"/>
    </location>
</feature>
<comment type="caution">
    <text evidence="2">The sequence shown here is derived from an EMBL/GenBank/DDBJ whole genome shotgun (WGS) entry which is preliminary data.</text>
</comment>
<accession>A0A9P8RS38</accession>
<keyword evidence="3" id="KW-1185">Reference proteome</keyword>